<dbReference type="AlphaFoldDB" id="A0AB36TDE7"/>
<dbReference type="RefSeq" id="WP_003514852.1">
    <property type="nucleotide sequence ID" value="NZ_CP013828.1"/>
</dbReference>
<keyword evidence="2" id="KW-0648">Protein biosynthesis</keyword>
<dbReference type="InterPro" id="IPR036953">
    <property type="entry name" value="GreA/GreB_C_sf"/>
</dbReference>
<dbReference type="Pfam" id="PF01272">
    <property type="entry name" value="GreA_GreB"/>
    <property type="match status" value="1"/>
</dbReference>
<evidence type="ECO:0000313" key="3">
    <source>
        <dbReference type="Proteomes" id="UP000223596"/>
    </source>
</evidence>
<reference evidence="2 3" key="1">
    <citation type="submission" date="2017-09" db="EMBL/GenBank/DDBJ databases">
        <title>Evaluation of Pacific Biosciences Sequencing Technology to Finishing C. thermocellum Genome Sequences.</title>
        <authorList>
            <person name="Brown S."/>
        </authorList>
    </citation>
    <scope>NUCLEOTIDE SEQUENCE [LARGE SCALE GENOMIC DNA]</scope>
    <source>
        <strain evidence="2 3">AD2</strain>
    </source>
</reference>
<organism evidence="2 3">
    <name type="scientific">Acetivibrio thermocellus AD2</name>
    <dbReference type="NCBI Taxonomy" id="1138384"/>
    <lineage>
        <taxon>Bacteria</taxon>
        <taxon>Bacillati</taxon>
        <taxon>Bacillota</taxon>
        <taxon>Clostridia</taxon>
        <taxon>Eubacteriales</taxon>
        <taxon>Oscillospiraceae</taxon>
        <taxon>Acetivibrio</taxon>
    </lineage>
</organism>
<dbReference type="GO" id="GO:0003677">
    <property type="term" value="F:DNA binding"/>
    <property type="evidence" value="ECO:0007669"/>
    <property type="project" value="InterPro"/>
</dbReference>
<dbReference type="InterPro" id="IPR023459">
    <property type="entry name" value="Tscrpt_elong_fac_GreA/B_fam"/>
</dbReference>
<protein>
    <submittedName>
        <fullName evidence="2">Transcription elongation factor GreA</fullName>
    </submittedName>
</protein>
<dbReference type="Proteomes" id="UP000223596">
    <property type="component" value="Unassembled WGS sequence"/>
</dbReference>
<dbReference type="GO" id="GO:0070063">
    <property type="term" value="F:RNA polymerase binding"/>
    <property type="evidence" value="ECO:0007669"/>
    <property type="project" value="InterPro"/>
</dbReference>
<comment type="caution">
    <text evidence="2">The sequence shown here is derived from an EMBL/GenBank/DDBJ whole genome shotgun (WGS) entry which is preliminary data.</text>
</comment>
<evidence type="ECO:0000259" key="1">
    <source>
        <dbReference type="Pfam" id="PF01272"/>
    </source>
</evidence>
<dbReference type="Gene3D" id="3.10.50.30">
    <property type="entry name" value="Transcription elongation factor, GreA/GreB, C-terminal domain"/>
    <property type="match status" value="1"/>
</dbReference>
<accession>A0AB36TDE7</accession>
<proteinExistence type="predicted"/>
<dbReference type="InterPro" id="IPR001437">
    <property type="entry name" value="Tscrpt_elong_fac_GreA/B_C"/>
</dbReference>
<dbReference type="GO" id="GO:0003746">
    <property type="term" value="F:translation elongation factor activity"/>
    <property type="evidence" value="ECO:0007669"/>
    <property type="project" value="UniProtKB-KW"/>
</dbReference>
<sequence>MYNNLLSREMYNYLSWHVSEIEKERDMLLNEHYAEETKESINFQEFFKNYLDRINSYLNTVRVDKNGSEACPFVIINSIVEVFDCEEEEKCKYRIVLPFSKEYDTSIDCASCLSPLGRALLFKNVNDNVSVQIPTGMLHYTILDITLPDEKMPMLSDSTA</sequence>
<feature type="domain" description="Transcription elongation factor GreA/GreB C-terminal" evidence="1">
    <location>
        <begin position="73"/>
        <end position="146"/>
    </location>
</feature>
<dbReference type="PIRSF" id="PIRSF006092">
    <property type="entry name" value="GreA_GreB"/>
    <property type="match status" value="1"/>
</dbReference>
<dbReference type="GO" id="GO:0032784">
    <property type="term" value="P:regulation of DNA-templated transcription elongation"/>
    <property type="evidence" value="ECO:0007669"/>
    <property type="project" value="InterPro"/>
</dbReference>
<dbReference type="EMBL" id="PDBW01000001">
    <property type="protein sequence ID" value="PFH01854.1"/>
    <property type="molecule type" value="Genomic_DNA"/>
</dbReference>
<dbReference type="SUPFAM" id="SSF54534">
    <property type="entry name" value="FKBP-like"/>
    <property type="match status" value="1"/>
</dbReference>
<evidence type="ECO:0000313" key="2">
    <source>
        <dbReference type="EMBL" id="PFH01854.1"/>
    </source>
</evidence>
<gene>
    <name evidence="2" type="ORF">M972_11598</name>
</gene>
<dbReference type="GeneID" id="35804570"/>
<name>A0AB36TDE7_ACETH</name>
<keyword evidence="2" id="KW-0251">Elongation factor</keyword>